<dbReference type="PANTHER" id="PTHR35486:SF1">
    <property type="entry name" value="OS02G0689500 PROTEIN"/>
    <property type="match status" value="1"/>
</dbReference>
<dbReference type="Proteomes" id="UP001418222">
    <property type="component" value="Unassembled WGS sequence"/>
</dbReference>
<feature type="region of interest" description="Disordered" evidence="1">
    <location>
        <begin position="52"/>
        <end position="74"/>
    </location>
</feature>
<feature type="region of interest" description="Disordered" evidence="1">
    <location>
        <begin position="148"/>
        <end position="176"/>
    </location>
</feature>
<protein>
    <submittedName>
        <fullName evidence="2">Uncharacterized protein</fullName>
    </submittedName>
</protein>
<dbReference type="EMBL" id="JBBWWQ010000006">
    <property type="protein sequence ID" value="KAK8944203.1"/>
    <property type="molecule type" value="Genomic_DNA"/>
</dbReference>
<dbReference type="PANTHER" id="PTHR35486">
    <property type="entry name" value="EXPRESSED PROTEIN"/>
    <property type="match status" value="1"/>
</dbReference>
<accession>A0AAP0BLM3</accession>
<evidence type="ECO:0000313" key="2">
    <source>
        <dbReference type="EMBL" id="KAK8944203.1"/>
    </source>
</evidence>
<sequence>MRCKNHPSDAPGVCATCLRERLTALAAAVANASEADFSSERRRYLGRSASSDTFGLRPAGPHHGRENAAVSEGGGVRRRHLRRFTFFSDLLGHFRHRETESNAEAKRPSRSRSWLSVMIRGKGRLKKKKKKKTSQIVLEDRVIGRGMSPAEKEETMGYDSESGYQTEPPLKGPRDASSPEIHYGGHNLHNRFTGLSLCFSPLMRPSPGNRRSEAPSEVAFSGELRGTFNAPRQRYGGTSAGGSSGVGQNRSRKIADFGKFR</sequence>
<comment type="caution">
    <text evidence="2">The sequence shown here is derived from an EMBL/GenBank/DDBJ whole genome shotgun (WGS) entry which is preliminary data.</text>
</comment>
<feature type="region of interest" description="Disordered" evidence="1">
    <location>
        <begin position="206"/>
        <end position="261"/>
    </location>
</feature>
<reference evidence="2 3" key="1">
    <citation type="journal article" date="2022" name="Nat. Plants">
        <title>Genomes of leafy and leafless Platanthera orchids illuminate the evolution of mycoheterotrophy.</title>
        <authorList>
            <person name="Li M.H."/>
            <person name="Liu K.W."/>
            <person name="Li Z."/>
            <person name="Lu H.C."/>
            <person name="Ye Q.L."/>
            <person name="Zhang D."/>
            <person name="Wang J.Y."/>
            <person name="Li Y.F."/>
            <person name="Zhong Z.M."/>
            <person name="Liu X."/>
            <person name="Yu X."/>
            <person name="Liu D.K."/>
            <person name="Tu X.D."/>
            <person name="Liu B."/>
            <person name="Hao Y."/>
            <person name="Liao X.Y."/>
            <person name="Jiang Y.T."/>
            <person name="Sun W.H."/>
            <person name="Chen J."/>
            <person name="Chen Y.Q."/>
            <person name="Ai Y."/>
            <person name="Zhai J.W."/>
            <person name="Wu S.S."/>
            <person name="Zhou Z."/>
            <person name="Hsiao Y.Y."/>
            <person name="Wu W.L."/>
            <person name="Chen Y.Y."/>
            <person name="Lin Y.F."/>
            <person name="Hsu J.L."/>
            <person name="Li C.Y."/>
            <person name="Wang Z.W."/>
            <person name="Zhao X."/>
            <person name="Zhong W.Y."/>
            <person name="Ma X.K."/>
            <person name="Ma L."/>
            <person name="Huang J."/>
            <person name="Chen G.Z."/>
            <person name="Huang M.Z."/>
            <person name="Huang L."/>
            <person name="Peng D.H."/>
            <person name="Luo Y.B."/>
            <person name="Zou S.Q."/>
            <person name="Chen S.P."/>
            <person name="Lan S."/>
            <person name="Tsai W.C."/>
            <person name="Van de Peer Y."/>
            <person name="Liu Z.J."/>
        </authorList>
    </citation>
    <scope>NUCLEOTIDE SEQUENCE [LARGE SCALE GENOMIC DNA]</scope>
    <source>
        <strain evidence="2">Lor287</strain>
    </source>
</reference>
<name>A0AAP0BLM3_9ASPA</name>
<proteinExistence type="predicted"/>
<organism evidence="2 3">
    <name type="scientific">Platanthera zijinensis</name>
    <dbReference type="NCBI Taxonomy" id="2320716"/>
    <lineage>
        <taxon>Eukaryota</taxon>
        <taxon>Viridiplantae</taxon>
        <taxon>Streptophyta</taxon>
        <taxon>Embryophyta</taxon>
        <taxon>Tracheophyta</taxon>
        <taxon>Spermatophyta</taxon>
        <taxon>Magnoliopsida</taxon>
        <taxon>Liliopsida</taxon>
        <taxon>Asparagales</taxon>
        <taxon>Orchidaceae</taxon>
        <taxon>Orchidoideae</taxon>
        <taxon>Orchideae</taxon>
        <taxon>Orchidinae</taxon>
        <taxon>Platanthera</taxon>
    </lineage>
</organism>
<gene>
    <name evidence="2" type="ORF">KSP39_PZI008096</name>
</gene>
<evidence type="ECO:0000256" key="1">
    <source>
        <dbReference type="SAM" id="MobiDB-lite"/>
    </source>
</evidence>
<evidence type="ECO:0000313" key="3">
    <source>
        <dbReference type="Proteomes" id="UP001418222"/>
    </source>
</evidence>
<dbReference type="AlphaFoldDB" id="A0AAP0BLM3"/>
<keyword evidence="3" id="KW-1185">Reference proteome</keyword>